<name>A0ABQ6JPK3_9ACTN</name>
<dbReference type="EMBL" id="BSUZ01000001">
    <property type="protein sequence ID" value="GMA89074.1"/>
    <property type="molecule type" value="Genomic_DNA"/>
</dbReference>
<accession>A0ABQ6JPK3</accession>
<comment type="caution">
    <text evidence="2">The sequence shown here is derived from an EMBL/GenBank/DDBJ whole genome shotgun (WGS) entry which is preliminary data.</text>
</comment>
<keyword evidence="3" id="KW-1185">Reference proteome</keyword>
<feature type="compositionally biased region" description="Basic and acidic residues" evidence="1">
    <location>
        <begin position="21"/>
        <end position="37"/>
    </location>
</feature>
<dbReference type="Proteomes" id="UP001157017">
    <property type="component" value="Unassembled WGS sequence"/>
</dbReference>
<evidence type="ECO:0008006" key="4">
    <source>
        <dbReference type="Google" id="ProtNLM"/>
    </source>
</evidence>
<feature type="compositionally biased region" description="Basic and acidic residues" evidence="1">
    <location>
        <begin position="68"/>
        <end position="79"/>
    </location>
</feature>
<evidence type="ECO:0000313" key="2">
    <source>
        <dbReference type="EMBL" id="GMA89074.1"/>
    </source>
</evidence>
<evidence type="ECO:0000256" key="1">
    <source>
        <dbReference type="SAM" id="MobiDB-lite"/>
    </source>
</evidence>
<protein>
    <recommendedName>
        <fullName evidence="4">Secreted protein</fullName>
    </recommendedName>
</protein>
<gene>
    <name evidence="2" type="ORF">GCM10025868_43240</name>
</gene>
<proteinExistence type="predicted"/>
<sequence>MYRAWSGRLGVVLALAVGDDAPDRQAPHDDADGERGDPGAVPERGDPLGLGRRALGQEPARGAAGAAGEREQRTRGERTGHHRTTTLPSHVTAWSKRRHGTPFD</sequence>
<reference evidence="3" key="1">
    <citation type="journal article" date="2019" name="Int. J. Syst. Evol. Microbiol.">
        <title>The Global Catalogue of Microorganisms (GCM) 10K type strain sequencing project: providing services to taxonomists for standard genome sequencing and annotation.</title>
        <authorList>
            <consortium name="The Broad Institute Genomics Platform"/>
            <consortium name="The Broad Institute Genome Sequencing Center for Infectious Disease"/>
            <person name="Wu L."/>
            <person name="Ma J."/>
        </authorList>
    </citation>
    <scope>NUCLEOTIDE SEQUENCE [LARGE SCALE GENOMIC DNA]</scope>
    <source>
        <strain evidence="3">NBRC 108730</strain>
    </source>
</reference>
<organism evidence="2 3">
    <name type="scientific">Angustibacter aerolatus</name>
    <dbReference type="NCBI Taxonomy" id="1162965"/>
    <lineage>
        <taxon>Bacteria</taxon>
        <taxon>Bacillati</taxon>
        <taxon>Actinomycetota</taxon>
        <taxon>Actinomycetes</taxon>
        <taxon>Kineosporiales</taxon>
        <taxon>Kineosporiaceae</taxon>
    </lineage>
</organism>
<evidence type="ECO:0000313" key="3">
    <source>
        <dbReference type="Proteomes" id="UP001157017"/>
    </source>
</evidence>
<feature type="compositionally biased region" description="Low complexity" evidence="1">
    <location>
        <begin position="56"/>
        <end position="67"/>
    </location>
</feature>
<feature type="region of interest" description="Disordered" evidence="1">
    <location>
        <begin position="16"/>
        <end position="104"/>
    </location>
</feature>
<feature type="compositionally biased region" description="Basic residues" evidence="1">
    <location>
        <begin position="95"/>
        <end position="104"/>
    </location>
</feature>